<keyword evidence="2" id="KW-1185">Reference proteome</keyword>
<gene>
    <name evidence="1" type="ORF">SRA_01894</name>
</gene>
<evidence type="ECO:0000313" key="1">
    <source>
        <dbReference type="EMBL" id="EJN94841.1"/>
    </source>
</evidence>
<protein>
    <recommendedName>
        <fullName evidence="3">Phage protein</fullName>
    </recommendedName>
</protein>
<comment type="caution">
    <text evidence="1">The sequence shown here is derived from an EMBL/GenBank/DDBJ whole genome shotgun (WGS) entry which is preliminary data.</text>
</comment>
<reference evidence="1 2" key="1">
    <citation type="submission" date="2009-12" db="EMBL/GenBank/DDBJ databases">
        <authorList>
            <person name="Lefebure T."/>
            <person name="Cornejo O.E."/>
            <person name="Pavinski Bitar P.D."/>
            <person name="Lang P."/>
            <person name="Stanhope M.J."/>
        </authorList>
    </citation>
    <scope>NUCLEOTIDE SEQUENCE [LARGE SCALE GENOMIC DNA]</scope>
    <source>
        <strain evidence="1 2">FA-1</strain>
    </source>
</reference>
<dbReference type="RefSeq" id="WP_003086955.1">
    <property type="nucleotide sequence ID" value="NZ_AJTZ01000004.1"/>
</dbReference>
<evidence type="ECO:0000313" key="2">
    <source>
        <dbReference type="Proteomes" id="UP000007815"/>
    </source>
</evidence>
<proteinExistence type="predicted"/>
<dbReference type="Proteomes" id="UP000007815">
    <property type="component" value="Unassembled WGS sequence"/>
</dbReference>
<dbReference type="EMBL" id="AJTZ01000004">
    <property type="protein sequence ID" value="EJN94841.1"/>
    <property type="molecule type" value="Genomic_DNA"/>
</dbReference>
<organism evidence="1 2">
    <name type="scientific">Streptococcus ratti FA-1 = DSM 20564</name>
    <dbReference type="NCBI Taxonomy" id="699248"/>
    <lineage>
        <taxon>Bacteria</taxon>
        <taxon>Bacillati</taxon>
        <taxon>Bacillota</taxon>
        <taxon>Bacilli</taxon>
        <taxon>Lactobacillales</taxon>
        <taxon>Streptococcaceae</taxon>
        <taxon>Streptococcus</taxon>
    </lineage>
</organism>
<evidence type="ECO:0008006" key="3">
    <source>
        <dbReference type="Google" id="ProtNLM"/>
    </source>
</evidence>
<sequence>MKPETMEKLAYELLEAKDNLDLQTVSIDMLSGYNKPSNRELLTIYLYRITEVLYDNLQNVSHKLDDVASELYQTVENFNSGERHRID</sequence>
<accession>A0ABN0GWV4</accession>
<name>A0ABN0GWV4_STRRT</name>